<dbReference type="Pfam" id="PF01541">
    <property type="entry name" value="GIY-YIG"/>
    <property type="match status" value="1"/>
</dbReference>
<protein>
    <recommendedName>
        <fullName evidence="1">GIY-YIG domain-containing protein</fullName>
    </recommendedName>
</protein>
<name>A0A1Y4JEU1_9BACE</name>
<gene>
    <name evidence="2" type="ORF">B5F24_17400</name>
</gene>
<sequence length="141" mass="16422">MAKLDEVLKLVRLYEEKYRHPNLTRFLVSNKYDLFPEKENMENSWPQCYPYADRPGAYLIMDDNDNVLYIGKSSVAIGGRLGSYFCYDDERKCRVRSPYWSTSPKYIVSIAVPFDSAFECAALEEFLLANVQTTDNSVFQR</sequence>
<dbReference type="InterPro" id="IPR000305">
    <property type="entry name" value="GIY-YIG_endonuc"/>
</dbReference>
<evidence type="ECO:0000313" key="2">
    <source>
        <dbReference type="EMBL" id="OUP31017.1"/>
    </source>
</evidence>
<comment type="caution">
    <text evidence="2">The sequence shown here is derived from an EMBL/GenBank/DDBJ whole genome shotgun (WGS) entry which is preliminary data.</text>
</comment>
<evidence type="ECO:0000313" key="3">
    <source>
        <dbReference type="Proteomes" id="UP000196587"/>
    </source>
</evidence>
<dbReference type="AlphaFoldDB" id="A0A1Y4JEU1"/>
<feature type="domain" description="GIY-YIG" evidence="1">
    <location>
        <begin position="53"/>
        <end position="137"/>
    </location>
</feature>
<accession>A0A1Y4JEU1</accession>
<organism evidence="2 3">
    <name type="scientific">Bacteroides clarus</name>
    <dbReference type="NCBI Taxonomy" id="626929"/>
    <lineage>
        <taxon>Bacteria</taxon>
        <taxon>Pseudomonadati</taxon>
        <taxon>Bacteroidota</taxon>
        <taxon>Bacteroidia</taxon>
        <taxon>Bacteroidales</taxon>
        <taxon>Bacteroidaceae</taxon>
        <taxon>Bacteroides</taxon>
    </lineage>
</organism>
<dbReference type="Gene3D" id="3.40.1440.10">
    <property type="entry name" value="GIY-YIG endonuclease"/>
    <property type="match status" value="1"/>
</dbReference>
<evidence type="ECO:0000259" key="1">
    <source>
        <dbReference type="PROSITE" id="PS50164"/>
    </source>
</evidence>
<dbReference type="EMBL" id="NFKE01000029">
    <property type="protein sequence ID" value="OUP31017.1"/>
    <property type="molecule type" value="Genomic_DNA"/>
</dbReference>
<dbReference type="PROSITE" id="PS50164">
    <property type="entry name" value="GIY_YIG"/>
    <property type="match status" value="1"/>
</dbReference>
<dbReference type="SUPFAM" id="SSF82771">
    <property type="entry name" value="GIY-YIG endonuclease"/>
    <property type="match status" value="1"/>
</dbReference>
<dbReference type="RefSeq" id="WP_087413742.1">
    <property type="nucleotide sequence ID" value="NZ_NFKE01000029.1"/>
</dbReference>
<reference evidence="3" key="1">
    <citation type="submission" date="2017-04" db="EMBL/GenBank/DDBJ databases">
        <title>Function of individual gut microbiota members based on whole genome sequencing of pure cultures obtained from chicken caecum.</title>
        <authorList>
            <person name="Medvecky M."/>
            <person name="Cejkova D."/>
            <person name="Polansky O."/>
            <person name="Karasova D."/>
            <person name="Kubasova T."/>
            <person name="Cizek A."/>
            <person name="Rychlik I."/>
        </authorList>
    </citation>
    <scope>NUCLEOTIDE SEQUENCE [LARGE SCALE GENOMIC DNA]</scope>
    <source>
        <strain evidence="3">An189</strain>
    </source>
</reference>
<dbReference type="InterPro" id="IPR035901">
    <property type="entry name" value="GIY-YIG_endonuc_sf"/>
</dbReference>
<proteinExistence type="predicted"/>
<dbReference type="Proteomes" id="UP000196587">
    <property type="component" value="Unassembled WGS sequence"/>
</dbReference>